<feature type="domain" description="YetF C-terminal" evidence="1">
    <location>
        <begin position="37"/>
        <end position="83"/>
    </location>
</feature>
<dbReference type="RefSeq" id="WP_378154120.1">
    <property type="nucleotide sequence ID" value="NZ_JBHSEC010000014.1"/>
</dbReference>
<accession>A0ABV8X352</accession>
<reference evidence="3" key="1">
    <citation type="journal article" date="2019" name="Int. J. Syst. Evol. Microbiol.">
        <title>The Global Catalogue of Microorganisms (GCM) 10K type strain sequencing project: providing services to taxonomists for standard genome sequencing and annotation.</title>
        <authorList>
            <consortium name="The Broad Institute Genomics Platform"/>
            <consortium name="The Broad Institute Genome Sequencing Center for Infectious Disease"/>
            <person name="Wu L."/>
            <person name="Ma J."/>
        </authorList>
    </citation>
    <scope>NUCLEOTIDE SEQUENCE [LARGE SCALE GENOMIC DNA]</scope>
    <source>
        <strain evidence="3">CCUG 59778</strain>
    </source>
</reference>
<evidence type="ECO:0000313" key="2">
    <source>
        <dbReference type="EMBL" id="MFC4410363.1"/>
    </source>
</evidence>
<protein>
    <submittedName>
        <fullName evidence="2">YetF domain-containing protein</fullName>
    </submittedName>
</protein>
<keyword evidence="3" id="KW-1185">Reference proteome</keyword>
<dbReference type="Gene3D" id="3.30.240.20">
    <property type="entry name" value="bsu07140 like domains"/>
    <property type="match status" value="1"/>
</dbReference>
<proteinExistence type="predicted"/>
<dbReference type="Proteomes" id="UP001595817">
    <property type="component" value="Unassembled WGS sequence"/>
</dbReference>
<sequence>MDASRNRRLFLFIICCENYGTEVYCPTPLKVAPTAFSLPVIVIREGKVDLHELKKAGQNEDWLRLKVRELQQKEIKEILLATITREGDLIVYPY</sequence>
<dbReference type="InterPro" id="IPR007353">
    <property type="entry name" value="DUF421"/>
</dbReference>
<dbReference type="EMBL" id="JBHSEC010000014">
    <property type="protein sequence ID" value="MFC4410363.1"/>
    <property type="molecule type" value="Genomic_DNA"/>
</dbReference>
<evidence type="ECO:0000313" key="3">
    <source>
        <dbReference type="Proteomes" id="UP001595817"/>
    </source>
</evidence>
<gene>
    <name evidence="2" type="ORF">ACFOZY_08000</name>
</gene>
<dbReference type="Pfam" id="PF04239">
    <property type="entry name" value="DUF421"/>
    <property type="match status" value="1"/>
</dbReference>
<comment type="caution">
    <text evidence="2">The sequence shown here is derived from an EMBL/GenBank/DDBJ whole genome shotgun (WGS) entry which is preliminary data.</text>
</comment>
<evidence type="ECO:0000259" key="1">
    <source>
        <dbReference type="Pfam" id="PF04239"/>
    </source>
</evidence>
<dbReference type="InterPro" id="IPR023090">
    <property type="entry name" value="UPF0702_alpha/beta_dom_sf"/>
</dbReference>
<name>A0ABV8X352_9LACT</name>
<organism evidence="2 3">
    <name type="scientific">Chungangia koreensis</name>
    <dbReference type="NCBI Taxonomy" id="752657"/>
    <lineage>
        <taxon>Bacteria</taxon>
        <taxon>Bacillati</taxon>
        <taxon>Bacillota</taxon>
        <taxon>Bacilli</taxon>
        <taxon>Lactobacillales</taxon>
        <taxon>Chungangia</taxon>
    </lineage>
</organism>